<reference evidence="1 2" key="1">
    <citation type="submission" date="2023-09" db="EMBL/GenBank/DDBJ databases">
        <authorList>
            <person name="Rey-Velasco X."/>
        </authorList>
    </citation>
    <scope>NUCLEOTIDE SEQUENCE [LARGE SCALE GENOMIC DNA]</scope>
    <source>
        <strain evidence="1 2">F158</strain>
    </source>
</reference>
<sequence>MILSTFLAFFLSPFTMSEGLEARCVFPGTHPEMAPVMVSVEAPTDRWSQSLTPTLHIALPDGTRVRGRAQQLAATKTPDMVIRAKGPREMRLTMSLSASGRALLLRRWGDEAAEETLIVDNRPGRCTGHAQLLAEILRG</sequence>
<organism evidence="1 2">
    <name type="scientific">Tropicimonas omnivorans</name>
    <dbReference type="NCBI Taxonomy" id="3075590"/>
    <lineage>
        <taxon>Bacteria</taxon>
        <taxon>Pseudomonadati</taxon>
        <taxon>Pseudomonadota</taxon>
        <taxon>Alphaproteobacteria</taxon>
        <taxon>Rhodobacterales</taxon>
        <taxon>Roseobacteraceae</taxon>
        <taxon>Tropicimonas</taxon>
    </lineage>
</organism>
<comment type="caution">
    <text evidence="1">The sequence shown here is derived from an EMBL/GenBank/DDBJ whole genome shotgun (WGS) entry which is preliminary data.</text>
</comment>
<evidence type="ECO:0000313" key="2">
    <source>
        <dbReference type="Proteomes" id="UP001265259"/>
    </source>
</evidence>
<dbReference type="RefSeq" id="WP_311692904.1">
    <property type="nucleotide sequence ID" value="NZ_JAVRHL010000003.1"/>
</dbReference>
<dbReference type="Proteomes" id="UP001265259">
    <property type="component" value="Unassembled WGS sequence"/>
</dbReference>
<dbReference type="EMBL" id="JAVRHL010000003">
    <property type="protein sequence ID" value="MDT0683923.1"/>
    <property type="molecule type" value="Genomic_DNA"/>
</dbReference>
<keyword evidence="2" id="KW-1185">Reference proteome</keyword>
<gene>
    <name evidence="1" type="ORF">RM543_14630</name>
</gene>
<protein>
    <submittedName>
        <fullName evidence="1">Uncharacterized protein</fullName>
    </submittedName>
</protein>
<evidence type="ECO:0000313" key="1">
    <source>
        <dbReference type="EMBL" id="MDT0683923.1"/>
    </source>
</evidence>
<name>A0ABU3DK13_9RHOB</name>
<accession>A0ABU3DK13</accession>
<proteinExistence type="predicted"/>